<proteinExistence type="predicted"/>
<keyword evidence="2" id="KW-1185">Reference proteome</keyword>
<dbReference type="Proteomes" id="UP000268093">
    <property type="component" value="Unassembled WGS sequence"/>
</dbReference>
<comment type="caution">
    <text evidence="1">The sequence shown here is derived from an EMBL/GenBank/DDBJ whole genome shotgun (WGS) entry which is preliminary data.</text>
</comment>
<protein>
    <submittedName>
        <fullName evidence="1">Uncharacterized protein</fullName>
    </submittedName>
</protein>
<accession>A0A433DN45</accession>
<dbReference type="EMBL" id="RBNI01000188">
    <property type="protein sequence ID" value="RUP52106.1"/>
    <property type="molecule type" value="Genomic_DNA"/>
</dbReference>
<organism evidence="1 2">
    <name type="scientific">Jimgerdemannia flammicorona</name>
    <dbReference type="NCBI Taxonomy" id="994334"/>
    <lineage>
        <taxon>Eukaryota</taxon>
        <taxon>Fungi</taxon>
        <taxon>Fungi incertae sedis</taxon>
        <taxon>Mucoromycota</taxon>
        <taxon>Mucoromycotina</taxon>
        <taxon>Endogonomycetes</taxon>
        <taxon>Endogonales</taxon>
        <taxon>Endogonaceae</taxon>
        <taxon>Jimgerdemannia</taxon>
    </lineage>
</organism>
<evidence type="ECO:0000313" key="1">
    <source>
        <dbReference type="EMBL" id="RUP52106.1"/>
    </source>
</evidence>
<reference evidence="1 2" key="1">
    <citation type="journal article" date="2018" name="New Phytol.">
        <title>Phylogenomics of Endogonaceae and evolution of mycorrhizas within Mucoromycota.</title>
        <authorList>
            <person name="Chang Y."/>
            <person name="Desiro A."/>
            <person name="Na H."/>
            <person name="Sandor L."/>
            <person name="Lipzen A."/>
            <person name="Clum A."/>
            <person name="Barry K."/>
            <person name="Grigoriev I.V."/>
            <person name="Martin F.M."/>
            <person name="Stajich J.E."/>
            <person name="Smith M.E."/>
            <person name="Bonito G."/>
            <person name="Spatafora J.W."/>
        </authorList>
    </citation>
    <scope>NUCLEOTIDE SEQUENCE [LARGE SCALE GENOMIC DNA]</scope>
    <source>
        <strain evidence="1 2">GMNB39</strain>
    </source>
</reference>
<evidence type="ECO:0000313" key="2">
    <source>
        <dbReference type="Proteomes" id="UP000268093"/>
    </source>
</evidence>
<dbReference type="AlphaFoldDB" id="A0A433DN45"/>
<gene>
    <name evidence="1" type="ORF">BC936DRAFT_141101</name>
</gene>
<sequence length="72" mass="8194">MNNIVLSSEVEDWLSKLDNESIESLEGALAKLTVTILQAHPPLKVDLKYILRIYIRELCQHHDQSSESTPGY</sequence>
<name>A0A433DN45_9FUNG</name>